<feature type="transmembrane region" description="Helical" evidence="1">
    <location>
        <begin position="995"/>
        <end position="1021"/>
    </location>
</feature>
<evidence type="ECO:0000313" key="3">
    <source>
        <dbReference type="Proteomes" id="UP000391919"/>
    </source>
</evidence>
<dbReference type="Gene3D" id="1.20.1640.10">
    <property type="entry name" value="Multidrug efflux transporter AcrB transmembrane domain"/>
    <property type="match status" value="2"/>
</dbReference>
<dbReference type="Pfam" id="PF00873">
    <property type="entry name" value="ACR_tran"/>
    <property type="match status" value="1"/>
</dbReference>
<feature type="transmembrane region" description="Helical" evidence="1">
    <location>
        <begin position="485"/>
        <end position="508"/>
    </location>
</feature>
<dbReference type="Gene3D" id="3.30.70.1320">
    <property type="entry name" value="Multidrug efflux transporter AcrB pore domain like"/>
    <property type="match status" value="1"/>
</dbReference>
<dbReference type="SUPFAM" id="SSF82866">
    <property type="entry name" value="Multidrug efflux transporter AcrB transmembrane domain"/>
    <property type="match status" value="2"/>
</dbReference>
<dbReference type="RefSeq" id="WP_151680247.1">
    <property type="nucleotide sequence ID" value="NZ_BKZP01000003.1"/>
</dbReference>
<keyword evidence="1" id="KW-1133">Transmembrane helix</keyword>
<feature type="transmembrane region" description="Helical" evidence="1">
    <location>
        <begin position="918"/>
        <end position="943"/>
    </location>
</feature>
<gene>
    <name evidence="2" type="ORF">BpJC7_18300</name>
</gene>
<organism evidence="2 3">
    <name type="scientific">Weizmannia acidilactici</name>
    <dbReference type="NCBI Taxonomy" id="2607726"/>
    <lineage>
        <taxon>Bacteria</taxon>
        <taxon>Bacillati</taxon>
        <taxon>Bacillota</taxon>
        <taxon>Bacilli</taxon>
        <taxon>Bacillales</taxon>
        <taxon>Bacillaceae</taxon>
        <taxon>Heyndrickxia</taxon>
    </lineage>
</organism>
<keyword evidence="1" id="KW-0812">Transmembrane</keyword>
<reference evidence="2 3" key="1">
    <citation type="submission" date="2019-09" db="EMBL/GenBank/DDBJ databases">
        <title>Draft genome sequence of Bacillus sp. JC-7.</title>
        <authorList>
            <person name="Tanaka N."/>
            <person name="Shiwa Y."/>
            <person name="Fujita N."/>
            <person name="Tanasupawat S."/>
        </authorList>
    </citation>
    <scope>NUCLEOTIDE SEQUENCE [LARGE SCALE GENOMIC DNA]</scope>
    <source>
        <strain evidence="2 3">JC-7</strain>
    </source>
</reference>
<feature type="transmembrane region" description="Helical" evidence="1">
    <location>
        <begin position="964"/>
        <end position="983"/>
    </location>
</feature>
<dbReference type="PANTHER" id="PTHR32063:SF0">
    <property type="entry name" value="SWARMING MOTILITY PROTEIN SWRC"/>
    <property type="match status" value="1"/>
</dbReference>
<feature type="transmembrane region" description="Helical" evidence="1">
    <location>
        <begin position="378"/>
        <end position="396"/>
    </location>
</feature>
<proteinExistence type="predicted"/>
<dbReference type="InterPro" id="IPR001036">
    <property type="entry name" value="Acrflvin-R"/>
</dbReference>
<dbReference type="Proteomes" id="UP000391919">
    <property type="component" value="Unassembled WGS sequence"/>
</dbReference>
<dbReference type="PRINTS" id="PR00702">
    <property type="entry name" value="ACRIFLAVINRP"/>
</dbReference>
<feature type="transmembrane region" description="Helical" evidence="1">
    <location>
        <begin position="13"/>
        <end position="31"/>
    </location>
</feature>
<dbReference type="InterPro" id="IPR027463">
    <property type="entry name" value="AcrB_DN_DC_subdom"/>
</dbReference>
<feature type="transmembrane region" description="Helical" evidence="1">
    <location>
        <begin position="546"/>
        <end position="571"/>
    </location>
</feature>
<feature type="transmembrane region" description="Helical" evidence="1">
    <location>
        <begin position="866"/>
        <end position="885"/>
    </location>
</feature>
<dbReference type="PANTHER" id="PTHR32063">
    <property type="match status" value="1"/>
</dbReference>
<dbReference type="SUPFAM" id="SSF82693">
    <property type="entry name" value="Multidrug efflux transporter AcrB pore domain, PN1, PN2, PC1 and PC2 subdomains"/>
    <property type="match status" value="2"/>
</dbReference>
<feature type="transmembrane region" description="Helical" evidence="1">
    <location>
        <begin position="353"/>
        <end position="372"/>
    </location>
</feature>
<keyword evidence="3" id="KW-1185">Reference proteome</keyword>
<dbReference type="Gene3D" id="3.30.2090.10">
    <property type="entry name" value="Multidrug efflux transporter AcrB TolC docking domain, DN and DC subdomains"/>
    <property type="match status" value="2"/>
</dbReference>
<sequence>MKHIIQFCLSNKFAIWLMTLIVTGAGIYAGMNMKMETIPNINAPIMMITTTDTGATPQEVEDKITTPIEEKVKDLTGVQTVTTSSTEGSSQIQLEYKYGQDMDQAKKDIQDALEKVDLPDNVDAPAVQRISINDFPILSLSVSNQHKSFQDLTKIVEEDLVPELQSIDGVSDVQTSGQYVQEVQLTFDQNKLNALGLTEDTVKQVIQNSNITVPLGLINFGKQDKSVEIDGNVKSLKSFENMKIPYTPTSGTTGSYSASAASGTQSAAQAGIPTVALKDIADIKVVGKHESISKTNGNDSIGIQITKAPDANTVDVADAVNEKVKKFKVNYPGMQVSTILDQATPIKDSVKTMLEKAVIGAIFAILIILLFLRNVRSTIIAVVSIPLSLLISFIILKQLGITLNIMTLGAMTVAIGRVIDDSIVVIENIYRRLNSPSEKLKGKALIREATTEVFKPIMASTIVTVVVFLPLALVKGMVGELFMPFALTLIFALLASLLVAITVVPMFAHSLFQNGVKKKSGALQKEHGTLASLYKKVLDWSLNHKLVTFGTACLLLIGSLFLTPLIGVSFIENEGQKVVYATYTPDPGETLSDIKKVTAKAEDFLLKREGVKNVQYSIGNTTYSTSSNSAVFVIEYKENTKNFDKEPEKVIKAIQKLSDQGTWKAQDFNAGSSKDLTMYVYGNDMEEIKPVVNKIENVMKNNHDLKNVETSLSKTYSQYTLVADQDKLSRLGLTAGQLGTGLAQTGNQSILTTVEKNGKELDVYVKAADSDYKDINDLTKKQITTSLGTKVPLKDVVTVKKGETPNAVQKRDGKIYASVTGTIKTADVSKVTQDVQKKVDKLDIPKYIHVETGGVTTDINDSFTKLGYAMAAAVAIVYLVLVITFGGALAPFTILFSLPFAVIGALVALFWANETISVTAMIGALMLIGIVVTNAIVLIDRVVHKEREGLSTREALLEAGATRLRPILMTAFATIFALVPLALGYGGGGLISKGLGITVIGGLTSSTLLTLLIVPVVYEFLMKFRKKGKKIKEA</sequence>
<dbReference type="SUPFAM" id="SSF82714">
    <property type="entry name" value="Multidrug efflux transporter AcrB TolC docking domain, DN and DC subdomains"/>
    <property type="match status" value="2"/>
</dbReference>
<evidence type="ECO:0000256" key="1">
    <source>
        <dbReference type="SAM" id="Phobius"/>
    </source>
</evidence>
<accession>A0A5J4JJJ3</accession>
<comment type="caution">
    <text evidence="2">The sequence shown here is derived from an EMBL/GenBank/DDBJ whole genome shotgun (WGS) entry which is preliminary data.</text>
</comment>
<dbReference type="Gene3D" id="3.30.70.1430">
    <property type="entry name" value="Multidrug efflux transporter AcrB pore domain"/>
    <property type="match status" value="2"/>
</dbReference>
<dbReference type="EMBL" id="BKZQ01000022">
    <property type="protein sequence ID" value="GER70527.1"/>
    <property type="molecule type" value="Genomic_DNA"/>
</dbReference>
<evidence type="ECO:0000313" key="2">
    <source>
        <dbReference type="EMBL" id="GER70527.1"/>
    </source>
</evidence>
<dbReference type="Gene3D" id="3.30.70.1440">
    <property type="entry name" value="Multidrug efflux transporter AcrB pore domain"/>
    <property type="match status" value="1"/>
</dbReference>
<dbReference type="GO" id="GO:0042910">
    <property type="term" value="F:xenobiotic transmembrane transporter activity"/>
    <property type="evidence" value="ECO:0007669"/>
    <property type="project" value="TreeGrafter"/>
</dbReference>
<dbReference type="AlphaFoldDB" id="A0A5J4JJJ3"/>
<name>A0A5J4JJJ3_9BACI</name>
<protein>
    <submittedName>
        <fullName evidence="2">Swarming motility protein SwrC</fullName>
    </submittedName>
</protein>
<keyword evidence="1" id="KW-0472">Membrane</keyword>
<dbReference type="GO" id="GO:0005886">
    <property type="term" value="C:plasma membrane"/>
    <property type="evidence" value="ECO:0007669"/>
    <property type="project" value="TreeGrafter"/>
</dbReference>
<feature type="transmembrane region" description="Helical" evidence="1">
    <location>
        <begin position="453"/>
        <end position="473"/>
    </location>
</feature>